<evidence type="ECO:0000313" key="4">
    <source>
        <dbReference type="EMBL" id="RDX88115.1"/>
    </source>
</evidence>
<dbReference type="STRING" id="157652.A0A371GC48"/>
<organism evidence="4 5">
    <name type="scientific">Mucuna pruriens</name>
    <name type="common">Velvet bean</name>
    <name type="synonym">Dolichos pruriens</name>
    <dbReference type="NCBI Taxonomy" id="157652"/>
    <lineage>
        <taxon>Eukaryota</taxon>
        <taxon>Viridiplantae</taxon>
        <taxon>Streptophyta</taxon>
        <taxon>Embryophyta</taxon>
        <taxon>Tracheophyta</taxon>
        <taxon>Spermatophyta</taxon>
        <taxon>Magnoliopsida</taxon>
        <taxon>eudicotyledons</taxon>
        <taxon>Gunneridae</taxon>
        <taxon>Pentapetalae</taxon>
        <taxon>rosids</taxon>
        <taxon>fabids</taxon>
        <taxon>Fabales</taxon>
        <taxon>Fabaceae</taxon>
        <taxon>Papilionoideae</taxon>
        <taxon>50 kb inversion clade</taxon>
        <taxon>NPAAA clade</taxon>
        <taxon>indigoferoid/millettioid clade</taxon>
        <taxon>Phaseoleae</taxon>
        <taxon>Mucuna</taxon>
    </lineage>
</organism>
<gene>
    <name evidence="4" type="primary">CERBERUS</name>
    <name evidence="4" type="ORF">CR513_30325</name>
</gene>
<dbReference type="PANTHER" id="PTHR35549:SF3">
    <property type="entry name" value="E3 UBIQUITIN-PROTEIN LIGASE LIN"/>
    <property type="match status" value="1"/>
</dbReference>
<dbReference type="Gene3D" id="1.25.10.10">
    <property type="entry name" value="Leucine-rich Repeat Variant"/>
    <property type="match status" value="1"/>
</dbReference>
<sequence>MTSLRDLLTEEGFYQTTPFRPETIVNSLPLICHDRKILDCSNNNVDESDIRNGSWSFRSKAQSQRVGSVSGTWNWNSSKGPPMDEVATRAVVSILSGYIGRYVKDDRFRKTVKDKCSSYLVRRRNGSGSELGGGDEVLVSMKLGMESIDKLVQDQGTKKEVKVKGLRHSIELLTIVASLNSRSKTSREGASTCGIPNSHISACAQFYLAILYKLQKNNRVCARHLLQVFCDSPVLARTYLLPDLWEHLFLPHLLHIKIWYVEELEAISASSECLVEKEKKMKALSKVYGNKVDTGTALFALYYKQWLKVGANEPPLPIVPLPSRPSRGSLRKMSSDSFVLHSPINTNLYKEVFGPKLESKPTTLAEQNGLLTIGWSSRNDENLCGDEYSCSAVQKEDTVYLGRSSRSIDKSYAELKPGSQRLDYFQCFSCRSIRAESLVNSNYTSANASFRNETTLLSSEFVGAITTICSSDILSECEFAIRVIAKAWLNSHADPLIQEALSQSCVIEAILEVLFASSEDEILELAISVLAELVGSNDAIRQIILSSDPHLQIFVRLLRSTGLFLKAAVLLYLLKPQAKEMLSPEWVPLALRVLEFGDKVLTLFTVQCNPQVAAIYFMDQLLTGFDEEKNLENARQVVSLGGLTHLMKRIEEGEVRERNNAALLIYSCIRGEGSCRSFLADNIKKSSLLELIVLGNSKNCSGCAFSVLAELLYLDRHVLCYLNFPRCLVYSFLVPSFLCFLLSESADVILNFLRGLKDGWGGLNTMHILFIYLQRAPPEERPLVAVILLLLDIMYLEEFTNEIAVVLQEDPFKGSLYRAEAIEAIVAALNCQVCNDIIQEQSARALLLLAGHFSYTGESLMETTLLQQAGYQENCLEDSSHGKEIVVYDSPHKNKENVEAESWKRATASVLFKSGNKNLLSALSDSAANGVPSLARASLITISWMSSYLHLVDDRKLPPMTFSILTPLLLKSLNYDKDVEARVLASYSLLCLVKNSGCVSVLPSLDKDSLKHLQNLSLVTWTANDIISIISKSSLS</sequence>
<feature type="non-terminal residue" evidence="4">
    <location>
        <position position="1"/>
    </location>
</feature>
<keyword evidence="5" id="KW-1185">Reference proteome</keyword>
<dbReference type="Pfam" id="PF23568">
    <property type="entry name" value="ARM_LIN"/>
    <property type="match status" value="1"/>
</dbReference>
<dbReference type="EMBL" id="QJKJ01006046">
    <property type="protein sequence ID" value="RDX88115.1"/>
    <property type="molecule type" value="Genomic_DNA"/>
</dbReference>
<dbReference type="SUPFAM" id="SSF48371">
    <property type="entry name" value="ARM repeat"/>
    <property type="match status" value="1"/>
</dbReference>
<name>A0A371GC48_MUCPR</name>
<evidence type="ECO:0000259" key="3">
    <source>
        <dbReference type="Pfam" id="PF23654"/>
    </source>
</evidence>
<dbReference type="InterPro" id="IPR016024">
    <property type="entry name" value="ARM-type_fold"/>
</dbReference>
<dbReference type="OrthoDB" id="635642at2759"/>
<feature type="domain" description="Putative E3 ubiquitin-protein ligase LIN ARM-like" evidence="2">
    <location>
        <begin position="749"/>
        <end position="1031"/>
    </location>
</feature>
<dbReference type="InterPro" id="IPR011989">
    <property type="entry name" value="ARM-like"/>
</dbReference>
<dbReference type="AlphaFoldDB" id="A0A371GC48"/>
<dbReference type="InterPro" id="IPR055566">
    <property type="entry name" value="ARM_LIN"/>
</dbReference>
<protein>
    <submittedName>
        <fullName evidence="4">E3 ubiquitin-protein ligase LIN-1</fullName>
    </submittedName>
</protein>
<dbReference type="Pfam" id="PF23628">
    <property type="entry name" value="ARM_LIN_C"/>
    <property type="match status" value="2"/>
</dbReference>
<feature type="domain" description="Putative E3 ubiquitin-protein ligase LIN ARM-like" evidence="2">
    <location>
        <begin position="620"/>
        <end position="717"/>
    </location>
</feature>
<reference evidence="4" key="1">
    <citation type="submission" date="2018-05" db="EMBL/GenBank/DDBJ databases">
        <title>Draft genome of Mucuna pruriens seed.</title>
        <authorList>
            <person name="Nnadi N.E."/>
            <person name="Vos R."/>
            <person name="Hasami M.H."/>
            <person name="Devisetty U.K."/>
            <person name="Aguiy J.C."/>
        </authorList>
    </citation>
    <scope>NUCLEOTIDE SEQUENCE [LARGE SCALE GENOMIC DNA]</scope>
    <source>
        <strain evidence="4">JCA_2017</strain>
    </source>
</reference>
<dbReference type="PANTHER" id="PTHR35549">
    <property type="entry name" value="OS04G0584500 PROTEIN"/>
    <property type="match status" value="1"/>
</dbReference>
<accession>A0A371GC48</accession>
<evidence type="ECO:0000259" key="1">
    <source>
        <dbReference type="Pfam" id="PF23568"/>
    </source>
</evidence>
<dbReference type="Proteomes" id="UP000257109">
    <property type="component" value="Unassembled WGS sequence"/>
</dbReference>
<comment type="caution">
    <text evidence="4">The sequence shown here is derived from an EMBL/GenBank/DDBJ whole genome shotgun (WGS) entry which is preliminary data.</text>
</comment>
<proteinExistence type="predicted"/>
<feature type="domain" description="Putative E3 ubiquitin-protein ligase LIN ARM repeats" evidence="3">
    <location>
        <begin position="458"/>
        <end position="619"/>
    </location>
</feature>
<dbReference type="InterPro" id="IPR056512">
    <property type="entry name" value="LIN_N"/>
</dbReference>
<evidence type="ECO:0000313" key="5">
    <source>
        <dbReference type="Proteomes" id="UP000257109"/>
    </source>
</evidence>
<dbReference type="InterPro" id="IPR056514">
    <property type="entry name" value="ARM_LIN_2nd"/>
</dbReference>
<dbReference type="Pfam" id="PF23654">
    <property type="entry name" value="ARM_LIN_2nd"/>
    <property type="match status" value="1"/>
</dbReference>
<feature type="domain" description="Putative E3 ubiquitin-protein ligase LIN N-terminal" evidence="1">
    <location>
        <begin position="86"/>
        <end position="323"/>
    </location>
</feature>
<evidence type="ECO:0000259" key="2">
    <source>
        <dbReference type="Pfam" id="PF23628"/>
    </source>
</evidence>